<dbReference type="Pfam" id="PF02626">
    <property type="entry name" value="CT_A_B"/>
    <property type="match status" value="1"/>
</dbReference>
<dbReference type="SMART" id="SM00797">
    <property type="entry name" value="AHS2"/>
    <property type="match status" value="1"/>
</dbReference>
<organism evidence="6 7">
    <name type="scientific">Nocardioides daedukensis</name>
    <dbReference type="NCBI Taxonomy" id="634462"/>
    <lineage>
        <taxon>Bacteria</taxon>
        <taxon>Bacillati</taxon>
        <taxon>Actinomycetota</taxon>
        <taxon>Actinomycetes</taxon>
        <taxon>Propionibacteriales</taxon>
        <taxon>Nocardioidaceae</taxon>
        <taxon>Nocardioides</taxon>
    </lineage>
</organism>
<dbReference type="NCBIfam" id="TIGR00724">
    <property type="entry name" value="urea_amlyse_rel"/>
    <property type="match status" value="1"/>
</dbReference>
<dbReference type="GO" id="GO:0005524">
    <property type="term" value="F:ATP binding"/>
    <property type="evidence" value="ECO:0007669"/>
    <property type="project" value="UniProtKB-KW"/>
</dbReference>
<dbReference type="Gene3D" id="2.40.100.10">
    <property type="entry name" value="Cyclophilin-like"/>
    <property type="match status" value="1"/>
</dbReference>
<dbReference type="SUPFAM" id="SSF50891">
    <property type="entry name" value="Cyclophilin-like"/>
    <property type="match status" value="1"/>
</dbReference>
<dbReference type="PANTHER" id="PTHR43309:SF3">
    <property type="entry name" value="5-OXOPROLINASE SUBUNIT C"/>
    <property type="match status" value="1"/>
</dbReference>
<dbReference type="InterPro" id="IPR003778">
    <property type="entry name" value="CT_A_B"/>
</dbReference>
<reference evidence="6 7" key="1">
    <citation type="submission" date="2020-07" db="EMBL/GenBank/DDBJ databases">
        <title>Sequencing the genomes of 1000 actinobacteria strains.</title>
        <authorList>
            <person name="Klenk H.-P."/>
        </authorList>
    </citation>
    <scope>NUCLEOTIDE SEQUENCE [LARGE SCALE GENOMIC DNA]</scope>
    <source>
        <strain evidence="6 7">DSM 23819</strain>
    </source>
</reference>
<keyword evidence="2" id="KW-0378">Hydrolase</keyword>
<name>A0A7Y9S1A2_9ACTN</name>
<keyword evidence="7" id="KW-1185">Reference proteome</keyword>
<feature type="region of interest" description="Disordered" evidence="4">
    <location>
        <begin position="129"/>
        <end position="171"/>
    </location>
</feature>
<evidence type="ECO:0000313" key="7">
    <source>
        <dbReference type="Proteomes" id="UP000540656"/>
    </source>
</evidence>
<dbReference type="InterPro" id="IPR052708">
    <property type="entry name" value="PxpC"/>
</dbReference>
<dbReference type="GO" id="GO:0016787">
    <property type="term" value="F:hydrolase activity"/>
    <property type="evidence" value="ECO:0007669"/>
    <property type="project" value="UniProtKB-KW"/>
</dbReference>
<sequence>MSILLTEADGLTTVQDLGRPGLAHLGVPRAGALDAPAAALANRIVGNPPTAAVIETTMVGMRFTSLTPHWFAVTGARCEVIVDGRREAHGEPFFAGAGAQVVMGRALEGVRSCLAVAGGFDVEPVLGSRSTDTLSWTGPPRLSAGDEVPCGTPSGAPRGVETPLPSPSGPLRLWPGPRADWFATGAFEELCAAEWVVGADSNRIGLRLSGPAPVRTVTGELASEGMVAGAVQVPPSGELVVFLADHPATGGYPVLAVLDPRDLHRCAQVRPGEQVRFSPAREA</sequence>
<dbReference type="AlphaFoldDB" id="A0A7Y9S1A2"/>
<evidence type="ECO:0000256" key="4">
    <source>
        <dbReference type="SAM" id="MobiDB-lite"/>
    </source>
</evidence>
<evidence type="ECO:0000313" key="6">
    <source>
        <dbReference type="EMBL" id="NYG57894.1"/>
    </source>
</evidence>
<feature type="domain" description="Carboxyltransferase" evidence="5">
    <location>
        <begin position="24"/>
        <end position="283"/>
    </location>
</feature>
<evidence type="ECO:0000256" key="1">
    <source>
        <dbReference type="ARBA" id="ARBA00022741"/>
    </source>
</evidence>
<accession>A0A7Y9S1A2</accession>
<keyword evidence="1" id="KW-0547">Nucleotide-binding</keyword>
<dbReference type="RefSeq" id="WP_218855403.1">
    <property type="nucleotide sequence ID" value="NZ_JACCAA010000001.1"/>
</dbReference>
<keyword evidence="3" id="KW-0067">ATP-binding</keyword>
<dbReference type="EMBL" id="JACCAA010000001">
    <property type="protein sequence ID" value="NYG57894.1"/>
    <property type="molecule type" value="Genomic_DNA"/>
</dbReference>
<comment type="caution">
    <text evidence="6">The sequence shown here is derived from an EMBL/GenBank/DDBJ whole genome shotgun (WGS) entry which is preliminary data.</text>
</comment>
<gene>
    <name evidence="6" type="ORF">BJ980_000817</name>
</gene>
<evidence type="ECO:0000256" key="3">
    <source>
        <dbReference type="ARBA" id="ARBA00022840"/>
    </source>
</evidence>
<evidence type="ECO:0000259" key="5">
    <source>
        <dbReference type="SMART" id="SM00797"/>
    </source>
</evidence>
<proteinExistence type="predicted"/>
<dbReference type="Proteomes" id="UP000540656">
    <property type="component" value="Unassembled WGS sequence"/>
</dbReference>
<protein>
    <submittedName>
        <fullName evidence="6">Biotin-dependent carboxylase-like uncharacterized protein</fullName>
    </submittedName>
</protein>
<dbReference type="InterPro" id="IPR029000">
    <property type="entry name" value="Cyclophilin-like_dom_sf"/>
</dbReference>
<dbReference type="PANTHER" id="PTHR43309">
    <property type="entry name" value="5-OXOPROLINASE SUBUNIT C"/>
    <property type="match status" value="1"/>
</dbReference>
<evidence type="ECO:0000256" key="2">
    <source>
        <dbReference type="ARBA" id="ARBA00022801"/>
    </source>
</evidence>